<dbReference type="AlphaFoldDB" id="A0A0D9W4C1"/>
<protein>
    <submittedName>
        <fullName evidence="1">Uncharacterized protein</fullName>
    </submittedName>
</protein>
<dbReference type="HOGENOM" id="CLU_097344_0_0_1"/>
<reference evidence="1" key="3">
    <citation type="submission" date="2015-04" db="UniProtKB">
        <authorList>
            <consortium name="EnsemblPlants"/>
        </authorList>
    </citation>
    <scope>IDENTIFICATION</scope>
</reference>
<organism evidence="1 2">
    <name type="scientific">Leersia perrieri</name>
    <dbReference type="NCBI Taxonomy" id="77586"/>
    <lineage>
        <taxon>Eukaryota</taxon>
        <taxon>Viridiplantae</taxon>
        <taxon>Streptophyta</taxon>
        <taxon>Embryophyta</taxon>
        <taxon>Tracheophyta</taxon>
        <taxon>Spermatophyta</taxon>
        <taxon>Magnoliopsida</taxon>
        <taxon>Liliopsida</taxon>
        <taxon>Poales</taxon>
        <taxon>Poaceae</taxon>
        <taxon>BOP clade</taxon>
        <taxon>Oryzoideae</taxon>
        <taxon>Oryzeae</taxon>
        <taxon>Oryzinae</taxon>
        <taxon>Leersia</taxon>
    </lineage>
</organism>
<evidence type="ECO:0000313" key="1">
    <source>
        <dbReference type="EnsemblPlants" id="LPERR04G07630.1"/>
    </source>
</evidence>
<sequence length="182" mass="19966">MAGPYAPQLTRWRVAMGGGARARDFVEHHGSVISLRPDDYFHRSAATTTGEDEEEEEFDRRERVFLGGRLYPVADETTARVIDVGGGGRPMRCVEFCPEPGSPPLRLTVVTTTAAEEGKKKKQEVAEIVDDGGAARALGARGECHGDEREGTVEHVVEVEAFVLLVSVRPELARIVRVQRLN</sequence>
<proteinExistence type="predicted"/>
<evidence type="ECO:0000313" key="2">
    <source>
        <dbReference type="Proteomes" id="UP000032180"/>
    </source>
</evidence>
<accession>A0A0D9W4C1</accession>
<name>A0A0D9W4C1_9ORYZ</name>
<reference evidence="1 2" key="1">
    <citation type="submission" date="2012-08" db="EMBL/GenBank/DDBJ databases">
        <title>Oryza genome evolution.</title>
        <authorList>
            <person name="Wing R.A."/>
        </authorList>
    </citation>
    <scope>NUCLEOTIDE SEQUENCE</scope>
</reference>
<dbReference type="Gramene" id="LPERR04G07630.1">
    <property type="protein sequence ID" value="LPERR04G07630.1"/>
    <property type="gene ID" value="LPERR04G07630"/>
</dbReference>
<dbReference type="Proteomes" id="UP000032180">
    <property type="component" value="Chromosome 4"/>
</dbReference>
<dbReference type="EnsemblPlants" id="LPERR04G07630.1">
    <property type="protein sequence ID" value="LPERR04G07630.1"/>
    <property type="gene ID" value="LPERR04G07630"/>
</dbReference>
<reference evidence="2" key="2">
    <citation type="submission" date="2013-12" db="EMBL/GenBank/DDBJ databases">
        <authorList>
            <person name="Yu Y."/>
            <person name="Lee S."/>
            <person name="de Baynast K."/>
            <person name="Wissotski M."/>
            <person name="Liu L."/>
            <person name="Talag J."/>
            <person name="Goicoechea J."/>
            <person name="Angelova A."/>
            <person name="Jetty R."/>
            <person name="Kudrna D."/>
            <person name="Golser W."/>
            <person name="Rivera L."/>
            <person name="Zhang J."/>
            <person name="Wing R."/>
        </authorList>
    </citation>
    <scope>NUCLEOTIDE SEQUENCE</scope>
</reference>
<keyword evidence="2" id="KW-1185">Reference proteome</keyword>